<dbReference type="SUPFAM" id="SSF51905">
    <property type="entry name" value="FAD/NAD(P)-binding domain"/>
    <property type="match status" value="1"/>
</dbReference>
<accession>A0ABR1GEW9</accession>
<protein>
    <submittedName>
        <fullName evidence="8">Metalloaminopeptidase</fullName>
    </submittedName>
</protein>
<evidence type="ECO:0000256" key="2">
    <source>
        <dbReference type="ARBA" id="ARBA00022630"/>
    </source>
</evidence>
<evidence type="ECO:0000256" key="3">
    <source>
        <dbReference type="ARBA" id="ARBA00022827"/>
    </source>
</evidence>
<dbReference type="PANTHER" id="PTHR46056">
    <property type="entry name" value="LONG-CHAIN-ALCOHOL OXIDASE"/>
    <property type="match status" value="1"/>
</dbReference>
<dbReference type="InterPro" id="IPR007867">
    <property type="entry name" value="GMC_OxRtase_C"/>
</dbReference>
<proteinExistence type="inferred from homology"/>
<feature type="domain" description="Glucose-methanol-choline oxidoreductase N-terminal" evidence="5">
    <location>
        <begin position="238"/>
        <end position="455"/>
    </location>
</feature>
<evidence type="ECO:0000259" key="6">
    <source>
        <dbReference type="Pfam" id="PF00890"/>
    </source>
</evidence>
<comment type="caution">
    <text evidence="8">The sequence shown here is derived from an EMBL/GenBank/DDBJ whole genome shotgun (WGS) entry which is preliminary data.</text>
</comment>
<gene>
    <name evidence="8" type="primary">NPEPPS</name>
    <name evidence="8" type="ORF">SO694_00150014</name>
</gene>
<reference evidence="8 9" key="1">
    <citation type="submission" date="2024-03" db="EMBL/GenBank/DDBJ databases">
        <title>Aureococcus anophagefferens CCMP1851 and Kratosvirus quantuckense: Draft genome of a second virus-susceptible host strain in the model system.</title>
        <authorList>
            <person name="Chase E."/>
            <person name="Truchon A.R."/>
            <person name="Schepens W."/>
            <person name="Wilhelm S.W."/>
        </authorList>
    </citation>
    <scope>NUCLEOTIDE SEQUENCE [LARGE SCALE GENOMIC DNA]</scope>
    <source>
        <strain evidence="8 9">CCMP1851</strain>
    </source>
</reference>
<evidence type="ECO:0000313" key="8">
    <source>
        <dbReference type="EMBL" id="KAK7254392.1"/>
    </source>
</evidence>
<dbReference type="Pfam" id="PF00890">
    <property type="entry name" value="FAD_binding_2"/>
    <property type="match status" value="1"/>
</dbReference>
<keyword evidence="9" id="KW-1185">Reference proteome</keyword>
<feature type="domain" description="FAD-dependent oxidoreductase 2 FAD-binding" evidence="6">
    <location>
        <begin position="192"/>
        <end position="226"/>
    </location>
</feature>
<dbReference type="InterPro" id="IPR000172">
    <property type="entry name" value="GMC_OxRdtase_N"/>
</dbReference>
<dbReference type="EMBL" id="JBBJCI010000030">
    <property type="protein sequence ID" value="KAK7254392.1"/>
    <property type="molecule type" value="Genomic_DNA"/>
</dbReference>
<evidence type="ECO:0000256" key="4">
    <source>
        <dbReference type="ARBA" id="ARBA00023002"/>
    </source>
</evidence>
<dbReference type="InterPro" id="IPR036188">
    <property type="entry name" value="FAD/NAD-bd_sf"/>
</dbReference>
<name>A0ABR1GEW9_AURAN</name>
<keyword evidence="2" id="KW-0285">Flavoprotein</keyword>
<dbReference type="Gene3D" id="3.50.50.60">
    <property type="entry name" value="FAD/NAD(P)-binding domain"/>
    <property type="match status" value="2"/>
</dbReference>
<dbReference type="Pfam" id="PF05199">
    <property type="entry name" value="GMC_oxred_C"/>
    <property type="match status" value="1"/>
</dbReference>
<comment type="similarity">
    <text evidence="1">Belongs to the GMC oxidoreductase family.</text>
</comment>
<evidence type="ECO:0000259" key="7">
    <source>
        <dbReference type="Pfam" id="PF05199"/>
    </source>
</evidence>
<dbReference type="PANTHER" id="PTHR46056:SF12">
    <property type="entry name" value="LONG-CHAIN-ALCOHOL OXIDASE"/>
    <property type="match status" value="1"/>
</dbReference>
<organism evidence="8 9">
    <name type="scientific">Aureococcus anophagefferens</name>
    <name type="common">Harmful bloom alga</name>
    <dbReference type="NCBI Taxonomy" id="44056"/>
    <lineage>
        <taxon>Eukaryota</taxon>
        <taxon>Sar</taxon>
        <taxon>Stramenopiles</taxon>
        <taxon>Ochrophyta</taxon>
        <taxon>Pelagophyceae</taxon>
        <taxon>Pelagomonadales</taxon>
        <taxon>Pelagomonadaceae</taxon>
        <taxon>Aureococcus</taxon>
    </lineage>
</organism>
<dbReference type="Proteomes" id="UP001363151">
    <property type="component" value="Unassembled WGS sequence"/>
</dbReference>
<keyword evidence="4" id="KW-0560">Oxidoreductase</keyword>
<evidence type="ECO:0000259" key="5">
    <source>
        <dbReference type="Pfam" id="PF00732"/>
    </source>
</evidence>
<sequence>MAASTMIKLTPAEATVVESLVTALIPPVSRDEALDVARACGDADPSPERLAALMAGGWSETVRAAFERSLNRLTLGERGELRLLLALLGSRVGTALLAGSGVAAFPDRSLAAREADLLGMAASRLPLRRKAFNALKRLCGGVAALAVDDGVGRNAVHVAAGWRGPPPALFDAPAPAKATYAWPRGRLDEAYDVVVVGSGCGGGVAAATLSAAGHRVLVLEKAPLLQGDDFDGREGPAFEKLYERSALVATTDGSLGILAGSAFGGGSTINWACSLRTPRRVQDDWAALGVPCCARADGATPFDGALDAVCARLGVSDSGVTHDFGNRAILRGSAALKLPCRVLPQNLDRTDESAAYVAYGDRFGNKMSTPMTWLRDAAETGRCFFADGVKVDHVLRAGGRCVGVRCTRGGVARDVRATKAVVLSGGSLNTPAILLRTPGGFPNDHVGRHLRLHPVTPCASRFDGVDARALSASGLLAIGDGAPMTAACEAHVSGPKGDGYGALIEVPHSGLGIALTACPWLGARDCRELVYGASNLVSALVLQRDVGEGRVRLSAGDREPLVDYALDPRDAASMTEALVTCGRVLAAAGASRIASMHTAAPPTADLAGRDGAERDERVEAWAAEVRARSLASDNRSTLLSAHQMGTCRMGRSPRDSVVDAAGESWELPGLYVVDASLFPTASGVNPMITTMALAKVVSDGLVRRLARGADASADAAKVARWAARDRRAPGQARARCRIAAARRRRGRVAGARRFG</sequence>
<dbReference type="InterPro" id="IPR003953">
    <property type="entry name" value="FAD-dep_OxRdtase_2_FAD-bd"/>
</dbReference>
<evidence type="ECO:0000256" key="1">
    <source>
        <dbReference type="ARBA" id="ARBA00010790"/>
    </source>
</evidence>
<evidence type="ECO:0000313" key="9">
    <source>
        <dbReference type="Proteomes" id="UP001363151"/>
    </source>
</evidence>
<keyword evidence="3" id="KW-0274">FAD</keyword>
<dbReference type="Pfam" id="PF00732">
    <property type="entry name" value="GMC_oxred_N"/>
    <property type="match status" value="1"/>
</dbReference>
<feature type="domain" description="Glucose-methanol-choline oxidoreductase C-terminal" evidence="7">
    <location>
        <begin position="548"/>
        <end position="694"/>
    </location>
</feature>